<feature type="region of interest" description="Disordered" evidence="6">
    <location>
        <begin position="194"/>
        <end position="222"/>
    </location>
</feature>
<dbReference type="InterPro" id="IPR050951">
    <property type="entry name" value="Retrovirus_Pol_polyprotein"/>
</dbReference>
<dbReference type="InterPro" id="IPR021109">
    <property type="entry name" value="Peptidase_aspartic_dom_sf"/>
</dbReference>
<gene>
    <name evidence="8" type="ORF">DILT_LOCUS7033</name>
</gene>
<dbReference type="Proteomes" id="UP000281553">
    <property type="component" value="Unassembled WGS sequence"/>
</dbReference>
<reference evidence="8 9" key="1">
    <citation type="submission" date="2018-11" db="EMBL/GenBank/DDBJ databases">
        <authorList>
            <consortium name="Pathogen Informatics"/>
        </authorList>
    </citation>
    <scope>NUCLEOTIDE SEQUENCE [LARGE SCALE GENOMIC DNA]</scope>
</reference>
<dbReference type="Pfam" id="PF23309">
    <property type="entry name" value="DUF7083"/>
    <property type="match status" value="1"/>
</dbReference>
<dbReference type="GO" id="GO:0016779">
    <property type="term" value="F:nucleotidyltransferase activity"/>
    <property type="evidence" value="ECO:0007669"/>
    <property type="project" value="UniProtKB-KW"/>
</dbReference>
<keyword evidence="3" id="KW-0540">Nuclease</keyword>
<evidence type="ECO:0000256" key="1">
    <source>
        <dbReference type="ARBA" id="ARBA00022679"/>
    </source>
</evidence>
<proteinExistence type="predicted"/>
<dbReference type="OrthoDB" id="6220944at2759"/>
<keyword evidence="4" id="KW-0255">Endonuclease</keyword>
<dbReference type="InterPro" id="IPR001878">
    <property type="entry name" value="Znf_CCHC"/>
</dbReference>
<feature type="domain" description="CCHC-type" evidence="7">
    <location>
        <begin position="187"/>
        <end position="201"/>
    </location>
</feature>
<accession>A0A3P7NRU8</accession>
<dbReference type="PANTHER" id="PTHR37984">
    <property type="entry name" value="PROTEIN CBG26694"/>
    <property type="match status" value="1"/>
</dbReference>
<dbReference type="Gene3D" id="2.40.70.10">
    <property type="entry name" value="Acid Proteases"/>
    <property type="match status" value="1"/>
</dbReference>
<keyword evidence="5" id="KW-0863">Zinc-finger</keyword>
<evidence type="ECO:0000259" key="7">
    <source>
        <dbReference type="PROSITE" id="PS50158"/>
    </source>
</evidence>
<keyword evidence="1" id="KW-0808">Transferase</keyword>
<dbReference type="GO" id="GO:0003676">
    <property type="term" value="F:nucleic acid binding"/>
    <property type="evidence" value="ECO:0007669"/>
    <property type="project" value="InterPro"/>
</dbReference>
<organism evidence="8 9">
    <name type="scientific">Dibothriocephalus latus</name>
    <name type="common">Fish tapeworm</name>
    <name type="synonym">Diphyllobothrium latum</name>
    <dbReference type="NCBI Taxonomy" id="60516"/>
    <lineage>
        <taxon>Eukaryota</taxon>
        <taxon>Metazoa</taxon>
        <taxon>Spiralia</taxon>
        <taxon>Lophotrochozoa</taxon>
        <taxon>Platyhelminthes</taxon>
        <taxon>Cestoda</taxon>
        <taxon>Eucestoda</taxon>
        <taxon>Diphyllobothriidea</taxon>
        <taxon>Diphyllobothriidae</taxon>
        <taxon>Dibothriocephalus</taxon>
    </lineage>
</organism>
<sequence length="479" mass="54229">MKMLEYMMQKFSLHFADPDSLAKQSTSADAAAASITEFTYYPDSSVTFDAWFKPWEYIFHVEFAKADDAWKVHLLLRKFGHKEHERIRYQCLKLVKNETDDLLTLASTVNREFERFKLRELTDDQFKCLIFQLSSSFAANSVQAVTRMKSTSPQKLQDPTLRKPPLACWQCGDWNFVRFCPLKKHVCYKCHKRGHKEDHCPAGQSLKSRADGRKAKRSNCPSSYSGLTSHSILAGFKTEFEARRKYLTVTINGKSVRLQFDTASDISLISRSTWQIIGRPPMITSDKKAMNVSGGFLRLTDELKCDVSFDGTQFKGTCYLTKLPKLDLIGLDWIEKLSLLELPLKHICNSVQSTWPSRAKSNQLAAKLTSTLQAKFAPVFQDGLGCCKPINVTLRLQPNAKPAFKLKRPLPYAGLTAVDQELDRLQRDGVLQPVNYSAWVAPIVDVKKATGKVRICANSSNAALDTQKYPLLVPEDLFC</sequence>
<evidence type="ECO:0000256" key="4">
    <source>
        <dbReference type="ARBA" id="ARBA00022759"/>
    </source>
</evidence>
<dbReference type="PROSITE" id="PS50158">
    <property type="entry name" value="ZF_CCHC"/>
    <property type="match status" value="1"/>
</dbReference>
<dbReference type="Gene3D" id="3.10.10.10">
    <property type="entry name" value="HIV Type 1 Reverse Transcriptase, subunit A, domain 1"/>
    <property type="match status" value="1"/>
</dbReference>
<dbReference type="GO" id="GO:0008270">
    <property type="term" value="F:zinc ion binding"/>
    <property type="evidence" value="ECO:0007669"/>
    <property type="project" value="UniProtKB-KW"/>
</dbReference>
<dbReference type="EMBL" id="UYRU01050942">
    <property type="protein sequence ID" value="VDN11202.1"/>
    <property type="molecule type" value="Genomic_DNA"/>
</dbReference>
<evidence type="ECO:0000256" key="2">
    <source>
        <dbReference type="ARBA" id="ARBA00022695"/>
    </source>
</evidence>
<keyword evidence="4" id="KW-0378">Hydrolase</keyword>
<dbReference type="GO" id="GO:0004519">
    <property type="term" value="F:endonuclease activity"/>
    <property type="evidence" value="ECO:0007669"/>
    <property type="project" value="UniProtKB-KW"/>
</dbReference>
<evidence type="ECO:0000256" key="6">
    <source>
        <dbReference type="SAM" id="MobiDB-lite"/>
    </source>
</evidence>
<protein>
    <recommendedName>
        <fullName evidence="7">CCHC-type domain-containing protein</fullName>
    </recommendedName>
</protein>
<dbReference type="PANTHER" id="PTHR37984:SF5">
    <property type="entry name" value="PROTEIN NYNRIN-LIKE"/>
    <property type="match status" value="1"/>
</dbReference>
<evidence type="ECO:0000256" key="5">
    <source>
        <dbReference type="PROSITE-ProRule" id="PRU00047"/>
    </source>
</evidence>
<keyword evidence="9" id="KW-1185">Reference proteome</keyword>
<evidence type="ECO:0000313" key="8">
    <source>
        <dbReference type="EMBL" id="VDN11202.1"/>
    </source>
</evidence>
<name>A0A3P7NRU8_DIBLA</name>
<dbReference type="SUPFAM" id="SSF50630">
    <property type="entry name" value="Acid proteases"/>
    <property type="match status" value="1"/>
</dbReference>
<evidence type="ECO:0000313" key="9">
    <source>
        <dbReference type="Proteomes" id="UP000281553"/>
    </source>
</evidence>
<dbReference type="AlphaFoldDB" id="A0A3P7NRU8"/>
<keyword evidence="5" id="KW-0479">Metal-binding</keyword>
<keyword evidence="5" id="KW-0862">Zinc</keyword>
<keyword evidence="2" id="KW-0548">Nucleotidyltransferase</keyword>
<evidence type="ECO:0000256" key="3">
    <source>
        <dbReference type="ARBA" id="ARBA00022722"/>
    </source>
</evidence>
<dbReference type="SUPFAM" id="SSF56672">
    <property type="entry name" value="DNA/RNA polymerases"/>
    <property type="match status" value="1"/>
</dbReference>
<dbReference type="InterPro" id="IPR055510">
    <property type="entry name" value="DUF7083"/>
</dbReference>
<dbReference type="InterPro" id="IPR043502">
    <property type="entry name" value="DNA/RNA_pol_sf"/>
</dbReference>